<evidence type="ECO:0000313" key="5">
    <source>
        <dbReference type="Proteomes" id="UP000566324"/>
    </source>
</evidence>
<comment type="caution">
    <text evidence="4">The sequence shown here is derived from an EMBL/GenBank/DDBJ whole genome shotgun (WGS) entry which is preliminary data.</text>
</comment>
<evidence type="ECO:0000259" key="3">
    <source>
        <dbReference type="Pfam" id="PF16220"/>
    </source>
</evidence>
<dbReference type="PANTHER" id="PTHR30273:SF2">
    <property type="entry name" value="PROTEIN FECR"/>
    <property type="match status" value="1"/>
</dbReference>
<keyword evidence="1" id="KW-0472">Membrane</keyword>
<dbReference type="EMBL" id="JACHNZ010000043">
    <property type="protein sequence ID" value="MBB4633429.1"/>
    <property type="molecule type" value="Genomic_DNA"/>
</dbReference>
<dbReference type="PIRSF" id="PIRSF018266">
    <property type="entry name" value="FecR"/>
    <property type="match status" value="1"/>
</dbReference>
<gene>
    <name evidence="4" type="ORF">GGQ98_003067</name>
</gene>
<dbReference type="InterPro" id="IPR006860">
    <property type="entry name" value="FecR"/>
</dbReference>
<dbReference type="Pfam" id="PF16220">
    <property type="entry name" value="DUF4880"/>
    <property type="match status" value="1"/>
</dbReference>
<dbReference type="RefSeq" id="WP_184071024.1">
    <property type="nucleotide sequence ID" value="NZ_JACHNZ010000043.1"/>
</dbReference>
<dbReference type="InterPro" id="IPR032623">
    <property type="entry name" value="FecR_N"/>
</dbReference>
<protein>
    <submittedName>
        <fullName evidence="4">Transmembrane sensor</fullName>
    </submittedName>
</protein>
<accession>A0A7W7B3P8</accession>
<feature type="domain" description="FecR protein" evidence="2">
    <location>
        <begin position="113"/>
        <end position="202"/>
    </location>
</feature>
<dbReference type="Proteomes" id="UP000566324">
    <property type="component" value="Unassembled WGS sequence"/>
</dbReference>
<dbReference type="PANTHER" id="PTHR30273">
    <property type="entry name" value="PERIPLASMIC SIGNAL SENSOR AND SIGMA FACTOR ACTIVATOR FECR-RELATED"/>
    <property type="match status" value="1"/>
</dbReference>
<dbReference type="Gene3D" id="2.60.120.1440">
    <property type="match status" value="1"/>
</dbReference>
<reference evidence="4 5" key="1">
    <citation type="submission" date="2020-08" db="EMBL/GenBank/DDBJ databases">
        <title>Genomic Encyclopedia of Type Strains, Phase IV (KMG-IV): sequencing the most valuable type-strain genomes for metagenomic binning, comparative biology and taxonomic classification.</title>
        <authorList>
            <person name="Goeker M."/>
        </authorList>
    </citation>
    <scope>NUCLEOTIDE SEQUENCE [LARGE SCALE GENOMIC DNA]</scope>
    <source>
        <strain evidence="4 5">DSM 17328</strain>
    </source>
</reference>
<dbReference type="InterPro" id="IPR012373">
    <property type="entry name" value="Ferrdict_sens_TM"/>
</dbReference>
<feature type="domain" description="FecR N-terminal" evidence="3">
    <location>
        <begin position="14"/>
        <end position="53"/>
    </location>
</feature>
<feature type="transmembrane region" description="Helical" evidence="1">
    <location>
        <begin position="78"/>
        <end position="101"/>
    </location>
</feature>
<organism evidence="4 5">
    <name type="scientific">Sphingosinicella soli</name>
    <dbReference type="NCBI Taxonomy" id="333708"/>
    <lineage>
        <taxon>Bacteria</taxon>
        <taxon>Pseudomonadati</taxon>
        <taxon>Pseudomonadota</taxon>
        <taxon>Alphaproteobacteria</taxon>
        <taxon>Sphingomonadales</taxon>
        <taxon>Sphingosinicellaceae</taxon>
        <taxon>Sphingosinicella</taxon>
    </lineage>
</organism>
<evidence type="ECO:0000313" key="4">
    <source>
        <dbReference type="EMBL" id="MBB4633429.1"/>
    </source>
</evidence>
<keyword evidence="5" id="KW-1185">Reference proteome</keyword>
<name>A0A7W7B3P8_9SPHN</name>
<keyword evidence="1 4" id="KW-0812">Transmembrane</keyword>
<sequence>MTPRSVDGDARVAEASDWYARMRGAEAADDRAGFEAWYADPENARAYREIEQVWNTAGRSSLRNKPPGRQTSARWKPLAAAAAIALLLLGVSLLSAGSPVLPEQAPANILALASANDERRAWGLADGSSVLLDGGGALAVEYSGAERRIRLDRGRARFVVAHDARRPFVVLAAGTRVVARGTVFDVEAGNTGAEVTLLEGVVDVSAANASKPATLNPGERIVAKDGSAGIRPALADTARWTEGLVVTQRLPLAQLVAEANRSPGARIELADPALGALRVSGTMRLGDPRLADKLAATLDLAVVREPGGIVRLQARSF</sequence>
<dbReference type="Pfam" id="PF04773">
    <property type="entry name" value="FecR"/>
    <property type="match status" value="1"/>
</dbReference>
<dbReference type="GO" id="GO:0016989">
    <property type="term" value="F:sigma factor antagonist activity"/>
    <property type="evidence" value="ECO:0007669"/>
    <property type="project" value="TreeGrafter"/>
</dbReference>
<proteinExistence type="predicted"/>
<keyword evidence="1" id="KW-1133">Transmembrane helix</keyword>
<dbReference type="AlphaFoldDB" id="A0A7W7B3P8"/>
<evidence type="ECO:0000256" key="1">
    <source>
        <dbReference type="SAM" id="Phobius"/>
    </source>
</evidence>
<evidence type="ECO:0000259" key="2">
    <source>
        <dbReference type="Pfam" id="PF04773"/>
    </source>
</evidence>